<dbReference type="KEGG" id="ses:SARI_00933"/>
<evidence type="ECO:0000313" key="2">
    <source>
        <dbReference type="Proteomes" id="UP000002084"/>
    </source>
</evidence>
<accession>A9MMH7</accession>
<dbReference type="EMBL" id="CP000880">
    <property type="protein sequence ID" value="ABX20846.1"/>
    <property type="molecule type" value="Genomic_DNA"/>
</dbReference>
<name>A9MMH7_SALAR</name>
<proteinExistence type="predicted"/>
<dbReference type="STRING" id="41514.SARI_00933"/>
<reference evidence="1 2" key="1">
    <citation type="submission" date="2007-11" db="EMBL/GenBank/DDBJ databases">
        <authorList>
            <consortium name="The Salmonella enterica serovar Arizonae Genome Sequencing Project"/>
            <person name="McClelland M."/>
            <person name="Sanderson E.K."/>
            <person name="Porwollik S."/>
            <person name="Spieth J."/>
            <person name="Clifton W.S."/>
            <person name="Fulton R."/>
            <person name="Chunyan W."/>
            <person name="Wollam A."/>
            <person name="Shah N."/>
            <person name="Pepin K."/>
            <person name="Bhonagiri V."/>
            <person name="Nash W."/>
            <person name="Johnson M."/>
            <person name="Thiruvilangam P."/>
            <person name="Wilson R."/>
        </authorList>
    </citation>
    <scope>NUCLEOTIDE SEQUENCE [LARGE SCALE GENOMIC DNA]</scope>
    <source>
        <strain evidence="2">ATCC BAA-731 / CDC346-86 / RSK2980</strain>
    </source>
</reference>
<dbReference type="Proteomes" id="UP000002084">
    <property type="component" value="Chromosome"/>
</dbReference>
<sequence>MSYVFYLYPLLLMQPGVNNLHIISIDSQLRLTTPTYPDNKYATLLMP</sequence>
<protein>
    <submittedName>
        <fullName evidence="1">Uncharacterized protein</fullName>
    </submittedName>
</protein>
<keyword evidence="2" id="KW-1185">Reference proteome</keyword>
<organism evidence="1 2">
    <name type="scientific">Salmonella arizonae (strain ATCC BAA-731 / CDC346-86 / RSK2980)</name>
    <dbReference type="NCBI Taxonomy" id="41514"/>
    <lineage>
        <taxon>Bacteria</taxon>
        <taxon>Pseudomonadati</taxon>
        <taxon>Pseudomonadota</taxon>
        <taxon>Gammaproteobacteria</taxon>
        <taxon>Enterobacterales</taxon>
        <taxon>Enterobacteriaceae</taxon>
        <taxon>Salmonella</taxon>
    </lineage>
</organism>
<dbReference type="HOGENOM" id="CLU_3172882_0_0_6"/>
<dbReference type="AlphaFoldDB" id="A9MMH7"/>
<gene>
    <name evidence="1" type="ordered locus">SARI_00933</name>
</gene>
<evidence type="ECO:0000313" key="1">
    <source>
        <dbReference type="EMBL" id="ABX20846.1"/>
    </source>
</evidence>